<feature type="signal peptide" evidence="1">
    <location>
        <begin position="1"/>
        <end position="25"/>
    </location>
</feature>
<dbReference type="Gene3D" id="3.40.33.10">
    <property type="entry name" value="CAP"/>
    <property type="match status" value="1"/>
</dbReference>
<proteinExistence type="evidence at transcript level"/>
<dbReference type="CDD" id="cd05380">
    <property type="entry name" value="CAP_euk"/>
    <property type="match status" value="1"/>
</dbReference>
<dbReference type="SUPFAM" id="SSF55797">
    <property type="entry name" value="PR-1-like"/>
    <property type="match status" value="1"/>
</dbReference>
<dbReference type="Pfam" id="PF00188">
    <property type="entry name" value="CAP"/>
    <property type="match status" value="1"/>
</dbReference>
<dbReference type="InterPro" id="IPR035940">
    <property type="entry name" value="CAP_sf"/>
</dbReference>
<dbReference type="InterPro" id="IPR014044">
    <property type="entry name" value="CAP_dom"/>
</dbReference>
<name>A0A481SPV9_9CAEN</name>
<protein>
    <submittedName>
        <fullName evidence="3">CreCAP-ShK7</fullName>
    </submittedName>
</protein>
<accession>A0A481SPV9</accession>
<organism evidence="3">
    <name type="scientific">Colubraria reticulata</name>
    <dbReference type="NCBI Taxonomy" id="604273"/>
    <lineage>
        <taxon>Eukaryota</taxon>
        <taxon>Metazoa</taxon>
        <taxon>Spiralia</taxon>
        <taxon>Lophotrochozoa</taxon>
        <taxon>Mollusca</taxon>
        <taxon>Gastropoda</taxon>
        <taxon>Caenogastropoda</taxon>
        <taxon>Neogastropoda</taxon>
        <taxon>Buccinoidea</taxon>
        <taxon>Buccinidae</taxon>
        <taxon>Colubraria</taxon>
    </lineage>
</organism>
<dbReference type="EMBL" id="MK387127">
    <property type="protein sequence ID" value="QBH70093.1"/>
    <property type="molecule type" value="mRNA"/>
</dbReference>
<keyword evidence="1" id="KW-0732">Signal</keyword>
<evidence type="ECO:0000259" key="2">
    <source>
        <dbReference type="SMART" id="SM00198"/>
    </source>
</evidence>
<evidence type="ECO:0000256" key="1">
    <source>
        <dbReference type="SAM" id="SignalP"/>
    </source>
</evidence>
<dbReference type="InterPro" id="IPR001283">
    <property type="entry name" value="CRISP-related"/>
</dbReference>
<dbReference type="PANTHER" id="PTHR10334">
    <property type="entry name" value="CYSTEINE-RICH SECRETORY PROTEIN-RELATED"/>
    <property type="match status" value="1"/>
</dbReference>
<sequence length="443" mass="48605">MMSITLTLTALLLVVPSLMSGQAESSPTCDPKYSAMSATHSRCLPPKDEAKLEPLSQETKNEIVRLHNNYRSKIDPPASDMLKLYWDDTLAKTVESLMMQCEGNHDAMGDRMEPDWPNVKIGQNIGMNHKGWQNMLNKFWIEQGIKRLNYTYEGGYVTGLGHFYQMATARSNRIGCAMVKCKKRDKGTYTYRACNYAPCLNAGDLAYTKGESASLCPDHQTANGTLCDCKDKLCYHEGVLDVGTCTCQCKGIWTGDNCEKIDCLQGESSSCKSKDCNEPQTKMFCPHTCGECTNCQGVVCNNGVLNYETCTCECFEGYNGESCDVQVCTEPDNPLCTRIKALGQCDEDGKMTASGKTAYCPMLCGKCKTNCPPCENFGDLTDLNTCACKCKGTFRGERCESCEAARDQFVCGSLKALAGSCDNTASPFYVVLQTDCPLLCGVC</sequence>
<feature type="chain" id="PRO_5019750702" evidence="1">
    <location>
        <begin position="26"/>
        <end position="443"/>
    </location>
</feature>
<dbReference type="SMART" id="SM00198">
    <property type="entry name" value="SCP"/>
    <property type="match status" value="1"/>
</dbReference>
<feature type="domain" description="SCP" evidence="2">
    <location>
        <begin position="58"/>
        <end position="204"/>
    </location>
</feature>
<reference evidence="3" key="1">
    <citation type="journal article" date="2019" name="Toxins">
        <title>A Recurrent Motif: Diversity and Evolution of ShKT Domain Containing Proteins in the Vampire Snail Cumia reticulata.</title>
        <authorList>
            <person name="Gerdol M."/>
            <person name="Cervelli M."/>
            <person name="Mariottini P."/>
            <person name="Oliverio M."/>
            <person name="Dutertre S."/>
            <person name="Modica M.V."/>
        </authorList>
    </citation>
    <scope>NUCLEOTIDE SEQUENCE</scope>
</reference>
<evidence type="ECO:0000313" key="3">
    <source>
        <dbReference type="EMBL" id="QBH70093.1"/>
    </source>
</evidence>
<dbReference type="AlphaFoldDB" id="A0A481SPV9"/>